<feature type="non-terminal residue" evidence="2">
    <location>
        <position position="1"/>
    </location>
</feature>
<dbReference type="AlphaFoldDB" id="A0A2N0QJL3"/>
<feature type="region of interest" description="Disordered" evidence="1">
    <location>
        <begin position="33"/>
        <end position="52"/>
    </location>
</feature>
<organism evidence="2 3">
    <name type="scientific">Rhizophagus irregularis</name>
    <dbReference type="NCBI Taxonomy" id="588596"/>
    <lineage>
        <taxon>Eukaryota</taxon>
        <taxon>Fungi</taxon>
        <taxon>Fungi incertae sedis</taxon>
        <taxon>Mucoromycota</taxon>
        <taxon>Glomeromycotina</taxon>
        <taxon>Glomeromycetes</taxon>
        <taxon>Glomerales</taxon>
        <taxon>Glomeraceae</taxon>
        <taxon>Rhizophagus</taxon>
    </lineage>
</organism>
<name>A0A2N0QJL3_9GLOM</name>
<evidence type="ECO:0000313" key="3">
    <source>
        <dbReference type="Proteomes" id="UP000232688"/>
    </source>
</evidence>
<protein>
    <submittedName>
        <fullName evidence="2">Uncharacterized protein</fullName>
    </submittedName>
</protein>
<dbReference type="Proteomes" id="UP000232688">
    <property type="component" value="Unassembled WGS sequence"/>
</dbReference>
<dbReference type="EMBL" id="LLXH01008020">
    <property type="protein sequence ID" value="PKC51247.1"/>
    <property type="molecule type" value="Genomic_DNA"/>
</dbReference>
<dbReference type="VEuPathDB" id="FungiDB:RhiirFUN_022249"/>
<reference evidence="2 3" key="1">
    <citation type="submission" date="2017-10" db="EMBL/GenBank/DDBJ databases">
        <title>Extensive intraspecific genome diversity in a model arbuscular mycorrhizal fungus.</title>
        <authorList>
            <person name="Chen E.C.H."/>
            <person name="Morin E."/>
            <person name="Baudet D."/>
            <person name="Noel J."/>
            <person name="Ndikumana S."/>
            <person name="Charron P."/>
            <person name="St-Onge C."/>
            <person name="Giorgi J."/>
            <person name="Grigoriev I.V."/>
            <person name="Roux C."/>
            <person name="Martin F.M."/>
            <person name="Corradi N."/>
        </authorList>
    </citation>
    <scope>NUCLEOTIDE SEQUENCE [LARGE SCALE GENOMIC DNA]</scope>
    <source>
        <strain evidence="2 3">A1</strain>
    </source>
</reference>
<gene>
    <name evidence="2" type="ORF">RhiirA1_484184</name>
</gene>
<dbReference type="VEuPathDB" id="FungiDB:RhiirA1_484184"/>
<sequence>RKELADIIRAYKEDHDAKIIPTPSGYETIKIDQKDKGKAQEIPEEHPKTDMEHQWEAANKYVDWNEEDLDHIVRALPTRSDIKELQYSGARFSRGAIARLEQRLQSHLFSLLDHYDEAQLPDDADPDYFE</sequence>
<evidence type="ECO:0000313" key="2">
    <source>
        <dbReference type="EMBL" id="PKC51247.1"/>
    </source>
</evidence>
<reference evidence="2 3" key="2">
    <citation type="submission" date="2017-10" db="EMBL/GenBank/DDBJ databases">
        <title>Genome analyses suggest a sexual origin of heterokaryosis in a supposedly ancient asexual fungus.</title>
        <authorList>
            <person name="Corradi N."/>
            <person name="Sedzielewska K."/>
            <person name="Noel J."/>
            <person name="Charron P."/>
            <person name="Farinelli L."/>
            <person name="Marton T."/>
            <person name="Kruger M."/>
            <person name="Pelin A."/>
            <person name="Brachmann A."/>
            <person name="Corradi N."/>
        </authorList>
    </citation>
    <scope>NUCLEOTIDE SEQUENCE [LARGE SCALE GENOMIC DNA]</scope>
    <source>
        <strain evidence="2 3">A1</strain>
    </source>
</reference>
<proteinExistence type="predicted"/>
<comment type="caution">
    <text evidence="2">The sequence shown here is derived from an EMBL/GenBank/DDBJ whole genome shotgun (WGS) entry which is preliminary data.</text>
</comment>
<evidence type="ECO:0000256" key="1">
    <source>
        <dbReference type="SAM" id="MobiDB-lite"/>
    </source>
</evidence>
<accession>A0A2N0QJL3</accession>